<evidence type="ECO:0000313" key="1">
    <source>
        <dbReference type="EMBL" id="QEG38295.1"/>
    </source>
</evidence>
<evidence type="ECO:0008006" key="3">
    <source>
        <dbReference type="Google" id="ProtNLM"/>
    </source>
</evidence>
<dbReference type="SUPFAM" id="SSF109854">
    <property type="entry name" value="DinB/YfiT-like putative metalloenzymes"/>
    <property type="match status" value="1"/>
</dbReference>
<accession>A0A5B9QL98</accession>
<dbReference type="Gene3D" id="1.20.120.450">
    <property type="entry name" value="dinb family like domain"/>
    <property type="match status" value="1"/>
</dbReference>
<gene>
    <name evidence="1" type="ORF">UC8_02510</name>
</gene>
<dbReference type="InterPro" id="IPR034660">
    <property type="entry name" value="DinB/YfiT-like"/>
</dbReference>
<dbReference type="Proteomes" id="UP000325286">
    <property type="component" value="Chromosome"/>
</dbReference>
<name>A0A5B9QL98_9BACT</name>
<evidence type="ECO:0000313" key="2">
    <source>
        <dbReference type="Proteomes" id="UP000325286"/>
    </source>
</evidence>
<dbReference type="EMBL" id="CP042914">
    <property type="protein sequence ID" value="QEG38295.1"/>
    <property type="molecule type" value="Genomic_DNA"/>
</dbReference>
<dbReference type="KEGG" id="rul:UC8_02510"/>
<organism evidence="1 2">
    <name type="scientific">Roseimaritima ulvae</name>
    <dbReference type="NCBI Taxonomy" id="980254"/>
    <lineage>
        <taxon>Bacteria</taxon>
        <taxon>Pseudomonadati</taxon>
        <taxon>Planctomycetota</taxon>
        <taxon>Planctomycetia</taxon>
        <taxon>Pirellulales</taxon>
        <taxon>Pirellulaceae</taxon>
        <taxon>Roseimaritima</taxon>
    </lineage>
</organism>
<keyword evidence="2" id="KW-1185">Reference proteome</keyword>
<dbReference type="AlphaFoldDB" id="A0A5B9QL98"/>
<dbReference type="RefSeq" id="WP_068141719.1">
    <property type="nucleotide sequence ID" value="NZ_CP042914.1"/>
</dbReference>
<protein>
    <recommendedName>
        <fullName evidence="3">DinB superfamily protein</fullName>
    </recommendedName>
</protein>
<proteinExistence type="predicted"/>
<reference evidence="1 2" key="1">
    <citation type="submission" date="2019-08" db="EMBL/GenBank/DDBJ databases">
        <title>Deep-cultivation of Planctomycetes and their phenomic and genomic characterization uncovers novel biology.</title>
        <authorList>
            <person name="Wiegand S."/>
            <person name="Jogler M."/>
            <person name="Boedeker C."/>
            <person name="Pinto D."/>
            <person name="Vollmers J."/>
            <person name="Rivas-Marin E."/>
            <person name="Kohn T."/>
            <person name="Peeters S.H."/>
            <person name="Heuer A."/>
            <person name="Rast P."/>
            <person name="Oberbeckmann S."/>
            <person name="Bunk B."/>
            <person name="Jeske O."/>
            <person name="Meyerdierks A."/>
            <person name="Storesund J.E."/>
            <person name="Kallscheuer N."/>
            <person name="Luecker S."/>
            <person name="Lage O.M."/>
            <person name="Pohl T."/>
            <person name="Merkel B.J."/>
            <person name="Hornburger P."/>
            <person name="Mueller R.-W."/>
            <person name="Bruemmer F."/>
            <person name="Labrenz M."/>
            <person name="Spormann A.M."/>
            <person name="Op den Camp H."/>
            <person name="Overmann J."/>
            <person name="Amann R."/>
            <person name="Jetten M.S.M."/>
            <person name="Mascher T."/>
            <person name="Medema M.H."/>
            <person name="Devos D.P."/>
            <person name="Kaster A.-K."/>
            <person name="Ovreas L."/>
            <person name="Rohde M."/>
            <person name="Galperin M.Y."/>
            <person name="Jogler C."/>
        </authorList>
    </citation>
    <scope>NUCLEOTIDE SEQUENCE [LARGE SCALE GENOMIC DNA]</scope>
    <source>
        <strain evidence="1 2">UC8</strain>
    </source>
</reference>
<sequence length="173" mass="18679">MNTFANAIVDSANVSMSYAKRLLSDVPADQFARLAPGADGRVASNHPAFVYGHLSIYASRILSDLGADAQPHAPSEEFLSLFNKDARCVDDPDGTIYPAMDVITERMLAGYEAALKAVATVDDATYAAPNPDPAMRERFSSMASMHAFYLSGHVMIHMGQVSAWRRMIGLPPA</sequence>